<evidence type="ECO:0000313" key="3">
    <source>
        <dbReference type="Proteomes" id="UP000619838"/>
    </source>
</evidence>
<dbReference type="Proteomes" id="UP000619838">
    <property type="component" value="Unassembled WGS sequence"/>
</dbReference>
<sequence length="287" mass="32830">MPRTIDEGFKDFLTKLTPSSTETEAAKSHRASIEQCLKSNFNLLRFWRIGSFGNGTSISGYSDIDYLASLGDLTTNSNVSLQNIKAALDNRFPNTGITVRCPAVKAPFGYLAKETTEIVPGRLISWDPYYVYNIPDCNGEWMKTSPDAHNAYVRKVNEKHSRKVKPLIRFIKAWKYYNNVPISSFYLEMRVAKYCDSESSIIYWLDIEYFLTRMLNTYLPILQDPAGISGYIHPCSSQVNFDTTLSKLKTAVTRAQNANNAKKSDDIKTAFEWWDKLYANNFPSYYK</sequence>
<reference evidence="2 3" key="1">
    <citation type="journal article" date="2020" name="Microorganisms">
        <title>Simultaneous Genome Sequencing of Prosthecochloris ethylica and Desulfuromonas acetoxidans within a Syntrophic Mixture Reveals Unique Pili and Protein Interactions.</title>
        <authorList>
            <person name="Kyndt J.A."/>
            <person name="Van Beeumen J.J."/>
            <person name="Meyer T.E."/>
        </authorList>
    </citation>
    <scope>NUCLEOTIDE SEQUENCE [LARGE SCALE GENOMIC DNA]</scope>
    <source>
        <strain evidence="2 3">N3</strain>
    </source>
</reference>
<dbReference type="SUPFAM" id="SSF81301">
    <property type="entry name" value="Nucleotidyltransferase"/>
    <property type="match status" value="1"/>
</dbReference>
<dbReference type="InterPro" id="IPR006116">
    <property type="entry name" value="NT_2-5OAS_ClassI-CCAase"/>
</dbReference>
<organism evidence="2 3">
    <name type="scientific">Prosthecochloris ethylica</name>
    <dbReference type="NCBI Taxonomy" id="2743976"/>
    <lineage>
        <taxon>Bacteria</taxon>
        <taxon>Pseudomonadati</taxon>
        <taxon>Chlorobiota</taxon>
        <taxon>Chlorobiia</taxon>
        <taxon>Chlorobiales</taxon>
        <taxon>Chlorobiaceae</taxon>
        <taxon>Prosthecochloris</taxon>
    </lineage>
</organism>
<dbReference type="CDD" id="cd05400">
    <property type="entry name" value="NT_2-5OAS_ClassI-CCAase"/>
    <property type="match status" value="1"/>
</dbReference>
<proteinExistence type="predicted"/>
<accession>A0ABR9XV57</accession>
<dbReference type="Pfam" id="PF18144">
    <property type="entry name" value="SMODS"/>
    <property type="match status" value="1"/>
</dbReference>
<name>A0ABR9XV57_9CHLB</name>
<evidence type="ECO:0000313" key="2">
    <source>
        <dbReference type="EMBL" id="MBF0637732.1"/>
    </source>
</evidence>
<gene>
    <name evidence="2" type="ORF">INT08_11230</name>
</gene>
<dbReference type="InterPro" id="IPR043519">
    <property type="entry name" value="NT_sf"/>
</dbReference>
<dbReference type="RefSeq" id="WP_175187919.1">
    <property type="nucleotide sequence ID" value="NZ_JABVZQ010000037.1"/>
</dbReference>
<comment type="caution">
    <text evidence="2">The sequence shown here is derived from an EMBL/GenBank/DDBJ whole genome shotgun (WGS) entry which is preliminary data.</text>
</comment>
<keyword evidence="1" id="KW-0051">Antiviral defense</keyword>
<evidence type="ECO:0000256" key="1">
    <source>
        <dbReference type="ARBA" id="ARBA00023118"/>
    </source>
</evidence>
<dbReference type="EMBL" id="JADGII010000054">
    <property type="protein sequence ID" value="MBF0637732.1"/>
    <property type="molecule type" value="Genomic_DNA"/>
</dbReference>
<protein>
    <submittedName>
        <fullName evidence="2">Nucleotidyltransferase</fullName>
    </submittedName>
</protein>
<keyword evidence="3" id="KW-1185">Reference proteome</keyword>